<comment type="caution">
    <text evidence="3">The sequence shown here is derived from an EMBL/GenBank/DDBJ whole genome shotgun (WGS) entry which is preliminary data.</text>
</comment>
<evidence type="ECO:0000313" key="4">
    <source>
        <dbReference type="Proteomes" id="UP000318349"/>
    </source>
</evidence>
<evidence type="ECO:0000313" key="3">
    <source>
        <dbReference type="EMBL" id="TVO73696.1"/>
    </source>
</evidence>
<feature type="compositionally biased region" description="Basic and acidic residues" evidence="1">
    <location>
        <begin position="42"/>
        <end position="56"/>
    </location>
</feature>
<dbReference type="EMBL" id="VMNI01000017">
    <property type="protein sequence ID" value="TVO73696.1"/>
    <property type="molecule type" value="Genomic_DNA"/>
</dbReference>
<proteinExistence type="predicted"/>
<evidence type="ECO:0000259" key="2">
    <source>
        <dbReference type="Pfam" id="PF02120"/>
    </source>
</evidence>
<dbReference type="InterPro" id="IPR052563">
    <property type="entry name" value="FliK"/>
</dbReference>
<evidence type="ECO:0000256" key="1">
    <source>
        <dbReference type="SAM" id="MobiDB-lite"/>
    </source>
</evidence>
<dbReference type="Gene3D" id="3.30.750.140">
    <property type="match status" value="1"/>
</dbReference>
<dbReference type="Pfam" id="PF02120">
    <property type="entry name" value="Flg_hook"/>
    <property type="match status" value="1"/>
</dbReference>
<feature type="compositionally biased region" description="Polar residues" evidence="1">
    <location>
        <begin position="30"/>
        <end position="41"/>
    </location>
</feature>
<accession>A0A557S8G0</accession>
<protein>
    <recommendedName>
        <fullName evidence="2">Flagellar hook-length control protein-like C-terminal domain-containing protein</fullName>
    </recommendedName>
</protein>
<dbReference type="Proteomes" id="UP000318349">
    <property type="component" value="Unassembled WGS sequence"/>
</dbReference>
<dbReference type="PANTHER" id="PTHR37533">
    <property type="entry name" value="FLAGELLAR HOOK-LENGTH CONTROL PROTEIN"/>
    <property type="match status" value="1"/>
</dbReference>
<feature type="region of interest" description="Disordered" evidence="1">
    <location>
        <begin position="1"/>
        <end position="113"/>
    </location>
</feature>
<dbReference type="InterPro" id="IPR038610">
    <property type="entry name" value="FliK-like_C_sf"/>
</dbReference>
<feature type="region of interest" description="Disordered" evidence="1">
    <location>
        <begin position="179"/>
        <end position="276"/>
    </location>
</feature>
<reference evidence="3 4" key="1">
    <citation type="submission" date="2019-07" db="EMBL/GenBank/DDBJ databases">
        <title>The pathways for chlorine oxyanion respiration interact through the shared metabolite chlorate.</title>
        <authorList>
            <person name="Barnum T.P."/>
            <person name="Cheng Y."/>
            <person name="Hill K.A."/>
            <person name="Lucas L.N."/>
            <person name="Carlson H.K."/>
            <person name="Coates J.D."/>
        </authorList>
    </citation>
    <scope>NUCLEOTIDE SEQUENCE [LARGE SCALE GENOMIC DNA]</scope>
    <source>
        <strain evidence="3 4">SFB-1</strain>
    </source>
</reference>
<organism evidence="3 4">
    <name type="scientific">Denitromonas halophila</name>
    <dbReference type="NCBI Taxonomy" id="1629404"/>
    <lineage>
        <taxon>Bacteria</taxon>
        <taxon>Pseudomonadati</taxon>
        <taxon>Pseudomonadota</taxon>
        <taxon>Betaproteobacteria</taxon>
        <taxon>Rhodocyclales</taxon>
        <taxon>Zoogloeaceae</taxon>
        <taxon>Denitromonas</taxon>
    </lineage>
</organism>
<name>A0A557S8G0_9RHOO</name>
<dbReference type="AlphaFoldDB" id="A0A557S8G0"/>
<feature type="domain" description="Flagellar hook-length control protein-like C-terminal" evidence="2">
    <location>
        <begin position="318"/>
        <end position="398"/>
    </location>
</feature>
<feature type="compositionally biased region" description="Polar residues" evidence="1">
    <location>
        <begin position="262"/>
        <end position="276"/>
    </location>
</feature>
<feature type="compositionally biased region" description="Low complexity" evidence="1">
    <location>
        <begin position="222"/>
        <end position="238"/>
    </location>
</feature>
<dbReference type="InterPro" id="IPR021136">
    <property type="entry name" value="Flagellar_hook_control-like_C"/>
</dbReference>
<feature type="compositionally biased region" description="Polar residues" evidence="1">
    <location>
        <begin position="211"/>
        <end position="221"/>
    </location>
</feature>
<gene>
    <name evidence="3" type="ORF">FHP89_16880</name>
</gene>
<dbReference type="CDD" id="cd17470">
    <property type="entry name" value="T3SS_Flik_C"/>
    <property type="match status" value="1"/>
</dbReference>
<feature type="compositionally biased region" description="Low complexity" evidence="1">
    <location>
        <begin position="101"/>
        <end position="113"/>
    </location>
</feature>
<feature type="region of interest" description="Disordered" evidence="1">
    <location>
        <begin position="391"/>
        <end position="414"/>
    </location>
</feature>
<sequence>MPEMANSSLSQLLSSATTRNASARERNAADASTPSFSSTLDQKMKAPERPAERAVDRSAAQRPATPEPSRGPHAPAKPAAPSEARQNTAPTKPKDAEAGARTEAAANTQATTDTTAVANATTATAVTDAQAIDAEAEATLISASGDPANAVPAAALAATPAALAAVTASPAVAADAQAAVDADSTDQPVLARTTRGDTPSLNGQAHHPKAATSTAEPSTGLTATTADDAPSAAPTAQARPGRFAELLAANTAPRGDRVGALTTESSSMPGNMGSSALNAAMGGVQVPAADRPQAAQAALPVHVGTPASDATWGDAVANRVLWLVGQNNSKAELILTPPHLGKLEISLTVTGDTTTAQFTAATPAAREALEQAMPRLREMLEQAGVTLTDSNVNTANRDANGESGRGQGHAGNARGADVAQENLMSRGGPWLQRGEGMIDTFA</sequence>
<dbReference type="PANTHER" id="PTHR37533:SF2">
    <property type="entry name" value="FLAGELLAR HOOK-LENGTH CONTROL PROTEIN"/>
    <property type="match status" value="1"/>
</dbReference>